<evidence type="ECO:0000313" key="2">
    <source>
        <dbReference type="Proteomes" id="UP000183410"/>
    </source>
</evidence>
<accession>A0A1I2D4R3</accession>
<organism evidence="1 2">
    <name type="scientific">Paenibacillus algorifonticola</name>
    <dbReference type="NCBI Taxonomy" id="684063"/>
    <lineage>
        <taxon>Bacteria</taxon>
        <taxon>Bacillati</taxon>
        <taxon>Bacillota</taxon>
        <taxon>Bacilli</taxon>
        <taxon>Bacillales</taxon>
        <taxon>Paenibacillaceae</taxon>
        <taxon>Paenibacillus</taxon>
    </lineage>
</organism>
<keyword evidence="2" id="KW-1185">Reference proteome</keyword>
<dbReference type="Proteomes" id="UP000183410">
    <property type="component" value="Unassembled WGS sequence"/>
</dbReference>
<dbReference type="AlphaFoldDB" id="A0A1I2D4R3"/>
<dbReference type="EMBL" id="FONN01000006">
    <property type="protein sequence ID" value="SFE75482.1"/>
    <property type="molecule type" value="Genomic_DNA"/>
</dbReference>
<reference evidence="2" key="1">
    <citation type="submission" date="2016-10" db="EMBL/GenBank/DDBJ databases">
        <authorList>
            <person name="Varghese N."/>
            <person name="Submissions S."/>
        </authorList>
    </citation>
    <scope>NUCLEOTIDE SEQUENCE [LARGE SCALE GENOMIC DNA]</scope>
    <source>
        <strain evidence="2">CGMCC 1.10223</strain>
    </source>
</reference>
<name>A0A1I2D4R3_9BACL</name>
<evidence type="ECO:0000313" key="1">
    <source>
        <dbReference type="EMBL" id="SFE75482.1"/>
    </source>
</evidence>
<sequence length="254" mass="29230">MFDVDQYKFSPAHNNMIVDAIVEGYRDYVDHRKDRKSKMKISSAFSWTKGNFIESKLAEECIAHGFTYKKSKAGLTWDYLQFINGDSKILFLIKNAAYFNEDCFSQATLPDESESKGSLRTYLHELSKINKDLPFSSSEKSPKRAKQTERVEQLSLFILESKVKADLDNFKSSYNEFHILTYSIDEAYQISEVLHYLPNPNDNIAYLVEDLSDFISGATLSDEDREVVAPEINDDRMDPAAFDIGIYEDKKQDI</sequence>
<gene>
    <name evidence="1" type="ORF">SAMN04487969_106110</name>
</gene>
<proteinExistence type="predicted"/>
<protein>
    <submittedName>
        <fullName evidence="1">Uncharacterized protein</fullName>
    </submittedName>
</protein>